<evidence type="ECO:0000256" key="3">
    <source>
        <dbReference type="ARBA" id="ARBA00022729"/>
    </source>
</evidence>
<reference evidence="9" key="1">
    <citation type="submission" date="2016-11" db="EMBL/GenBank/DDBJ databases">
        <authorList>
            <person name="Varghese N."/>
            <person name="Submissions S."/>
        </authorList>
    </citation>
    <scope>NUCLEOTIDE SEQUENCE [LARGE SCALE GENOMIC DNA]</scope>
    <source>
        <strain evidence="9">DSM 19741</strain>
    </source>
</reference>
<dbReference type="RefSeq" id="WP_072992167.1">
    <property type="nucleotide sequence ID" value="NZ_FQWE01000007.1"/>
</dbReference>
<keyword evidence="4" id="KW-0472">Membrane</keyword>
<name>A0A1M5IF56_9FLAO</name>
<organism evidence="8 9">
    <name type="scientific">Flavobacterium segetis</name>
    <dbReference type="NCBI Taxonomy" id="271157"/>
    <lineage>
        <taxon>Bacteria</taxon>
        <taxon>Pseudomonadati</taxon>
        <taxon>Bacteroidota</taxon>
        <taxon>Flavobacteriia</taxon>
        <taxon>Flavobacteriales</taxon>
        <taxon>Flavobacteriaceae</taxon>
        <taxon>Flavobacterium</taxon>
    </lineage>
</organism>
<evidence type="ECO:0000313" key="9">
    <source>
        <dbReference type="Proteomes" id="UP000184036"/>
    </source>
</evidence>
<dbReference type="InterPro" id="IPR033985">
    <property type="entry name" value="SusD-like_N"/>
</dbReference>
<sequence length="464" mass="52611">MKNIAKRRIVFLIATVIGLIMFISCESFVDIEIPNSQLTAENVFKDRATAQAALVNNYMKMQSNVLVTGNFNGISNLLGNYADELNYYGIDGQREEAFYKNVVLPTNSTISEIWNNTYNLIYASNAIIEGVTVSTGILPNEKGQLIGEALFLRAYLHFYLVNLFGNIPYVTTTDFRLNSTIVKKAPAELYSLIIEDLENAKLLMPDEYPSDERVRPNKSVAKALLARVNLYTENWGAAEAEANSIINNTSLYEWVDDIDKVFLKDSPGTIWQLIPQFSGNNTFEAQSFIFLTGPPPVSGLNNSLIESFEPEDLRRDHWVGTVSDGLDRWYFANKYKENNNTGSSREYSILFRLEEIYLIRAEARTHLGNISGAQEDLNKIRHRAGLSDTPAVTQPELLQAILKERQVELFTELGHRWFDLKRFGVINEVLQTRKTGWNSTDVLWPLPQSELLLNQNLLPQNPGY</sequence>
<feature type="domain" description="SusD-like N-terminal" evidence="7">
    <location>
        <begin position="95"/>
        <end position="230"/>
    </location>
</feature>
<dbReference type="Proteomes" id="UP000184036">
    <property type="component" value="Unassembled WGS sequence"/>
</dbReference>
<evidence type="ECO:0000256" key="2">
    <source>
        <dbReference type="ARBA" id="ARBA00006275"/>
    </source>
</evidence>
<evidence type="ECO:0000259" key="7">
    <source>
        <dbReference type="Pfam" id="PF14322"/>
    </source>
</evidence>
<keyword evidence="5" id="KW-0998">Cell outer membrane</keyword>
<evidence type="ECO:0000313" key="8">
    <source>
        <dbReference type="EMBL" id="SHG26877.1"/>
    </source>
</evidence>
<keyword evidence="3" id="KW-0732">Signal</keyword>
<comment type="subcellular location">
    <subcellularLocation>
        <location evidence="1">Cell outer membrane</location>
    </subcellularLocation>
</comment>
<dbReference type="Pfam" id="PF07980">
    <property type="entry name" value="SusD_RagB"/>
    <property type="match status" value="1"/>
</dbReference>
<dbReference type="Gene3D" id="1.25.40.390">
    <property type="match status" value="1"/>
</dbReference>
<evidence type="ECO:0000259" key="6">
    <source>
        <dbReference type="Pfam" id="PF07980"/>
    </source>
</evidence>
<evidence type="ECO:0000256" key="4">
    <source>
        <dbReference type="ARBA" id="ARBA00023136"/>
    </source>
</evidence>
<accession>A0A1M5IF56</accession>
<feature type="domain" description="RagB/SusD" evidence="6">
    <location>
        <begin position="332"/>
        <end position="464"/>
    </location>
</feature>
<gene>
    <name evidence="8" type="ORF">SAMN05444396_10711</name>
</gene>
<keyword evidence="9" id="KW-1185">Reference proteome</keyword>
<dbReference type="InterPro" id="IPR012944">
    <property type="entry name" value="SusD_RagB_dom"/>
</dbReference>
<comment type="similarity">
    <text evidence="2">Belongs to the SusD family.</text>
</comment>
<dbReference type="SUPFAM" id="SSF48452">
    <property type="entry name" value="TPR-like"/>
    <property type="match status" value="1"/>
</dbReference>
<dbReference type="Pfam" id="PF14322">
    <property type="entry name" value="SusD-like_3"/>
    <property type="match status" value="1"/>
</dbReference>
<dbReference type="PROSITE" id="PS51257">
    <property type="entry name" value="PROKAR_LIPOPROTEIN"/>
    <property type="match status" value="1"/>
</dbReference>
<dbReference type="GO" id="GO:0009279">
    <property type="term" value="C:cell outer membrane"/>
    <property type="evidence" value="ECO:0007669"/>
    <property type="project" value="UniProtKB-SubCell"/>
</dbReference>
<dbReference type="OrthoDB" id="621570at2"/>
<evidence type="ECO:0000256" key="5">
    <source>
        <dbReference type="ARBA" id="ARBA00023237"/>
    </source>
</evidence>
<proteinExistence type="inferred from homology"/>
<protein>
    <submittedName>
        <fullName evidence="8">RagB/SusD domain-containing protein</fullName>
    </submittedName>
</protein>
<dbReference type="EMBL" id="FQWE01000007">
    <property type="protein sequence ID" value="SHG26877.1"/>
    <property type="molecule type" value="Genomic_DNA"/>
</dbReference>
<dbReference type="InterPro" id="IPR011990">
    <property type="entry name" value="TPR-like_helical_dom_sf"/>
</dbReference>
<dbReference type="AlphaFoldDB" id="A0A1M5IF56"/>
<dbReference type="CDD" id="cd08977">
    <property type="entry name" value="SusD"/>
    <property type="match status" value="1"/>
</dbReference>
<dbReference type="STRING" id="271157.SAMN05444396_10711"/>
<evidence type="ECO:0000256" key="1">
    <source>
        <dbReference type="ARBA" id="ARBA00004442"/>
    </source>
</evidence>